<name>A0A2H5PHM8_CITUN</name>
<dbReference type="STRING" id="55188.A0A2H5PHM8"/>
<dbReference type="EMBL" id="BDQV01000074">
    <property type="protein sequence ID" value="GAY51840.1"/>
    <property type="molecule type" value="Genomic_DNA"/>
</dbReference>
<keyword evidence="2" id="KW-1185">Reference proteome</keyword>
<evidence type="ECO:0000313" key="2">
    <source>
        <dbReference type="Proteomes" id="UP000236630"/>
    </source>
</evidence>
<evidence type="ECO:0000313" key="1">
    <source>
        <dbReference type="EMBL" id="GAY51840.1"/>
    </source>
</evidence>
<protein>
    <submittedName>
        <fullName evidence="1">Uncharacterized protein</fullName>
    </submittedName>
</protein>
<sequence>MEEKLYSTFDVPHHTIEFNEEIIASVNTVVELADQCSANEPCQRPAIGYLANVFSSLTKQRKPKQPTCFR</sequence>
<dbReference type="Proteomes" id="UP000236630">
    <property type="component" value="Unassembled WGS sequence"/>
</dbReference>
<dbReference type="AlphaFoldDB" id="A0A2H5PHM8"/>
<reference evidence="1 2" key="1">
    <citation type="journal article" date="2017" name="Front. Genet.">
        <title>Draft sequencing of the heterozygous diploid genome of Satsuma (Citrus unshiu Marc.) using a hybrid assembly approach.</title>
        <authorList>
            <person name="Shimizu T."/>
            <person name="Tanizawa Y."/>
            <person name="Mochizuki T."/>
            <person name="Nagasaki H."/>
            <person name="Yoshioka T."/>
            <person name="Toyoda A."/>
            <person name="Fujiyama A."/>
            <person name="Kaminuma E."/>
            <person name="Nakamura Y."/>
        </authorList>
    </citation>
    <scope>NUCLEOTIDE SEQUENCE [LARGE SCALE GENOMIC DNA]</scope>
    <source>
        <strain evidence="2">cv. Miyagawa wase</strain>
    </source>
</reference>
<accession>A0A2H5PHM8</accession>
<organism evidence="1 2">
    <name type="scientific">Citrus unshiu</name>
    <name type="common">Satsuma mandarin</name>
    <name type="synonym">Citrus nobilis var. unshiu</name>
    <dbReference type="NCBI Taxonomy" id="55188"/>
    <lineage>
        <taxon>Eukaryota</taxon>
        <taxon>Viridiplantae</taxon>
        <taxon>Streptophyta</taxon>
        <taxon>Embryophyta</taxon>
        <taxon>Tracheophyta</taxon>
        <taxon>Spermatophyta</taxon>
        <taxon>Magnoliopsida</taxon>
        <taxon>eudicotyledons</taxon>
        <taxon>Gunneridae</taxon>
        <taxon>Pentapetalae</taxon>
        <taxon>rosids</taxon>
        <taxon>malvids</taxon>
        <taxon>Sapindales</taxon>
        <taxon>Rutaceae</taxon>
        <taxon>Aurantioideae</taxon>
        <taxon>Citrus</taxon>
    </lineage>
</organism>
<proteinExistence type="predicted"/>
<comment type="caution">
    <text evidence="1">The sequence shown here is derived from an EMBL/GenBank/DDBJ whole genome shotgun (WGS) entry which is preliminary data.</text>
</comment>
<gene>
    <name evidence="1" type="ORF">CUMW_137360</name>
</gene>